<sequence>MQLPIEDVIDLHAFHPRDIPDVVADYLWEAVDRGFSEVRIIHGKGTGYQKDVVTEILKSHPAVESFASAPPERGHWGATVVRLRQVNGGKS</sequence>
<dbReference type="EMBL" id="JAHJDP010000023">
    <property type="protein sequence ID" value="MBU2690060.1"/>
    <property type="molecule type" value="Genomic_DNA"/>
</dbReference>
<evidence type="ECO:0000313" key="2">
    <source>
        <dbReference type="EMBL" id="MBU2690060.1"/>
    </source>
</evidence>
<evidence type="ECO:0000259" key="1">
    <source>
        <dbReference type="PROSITE" id="PS50828"/>
    </source>
</evidence>
<proteinExistence type="predicted"/>
<dbReference type="AlphaFoldDB" id="A0A948RSH4"/>
<evidence type="ECO:0000313" key="3">
    <source>
        <dbReference type="Proteomes" id="UP000777784"/>
    </source>
</evidence>
<dbReference type="InterPro" id="IPR036063">
    <property type="entry name" value="Smr_dom_sf"/>
</dbReference>
<name>A0A948RSH4_UNCEI</name>
<protein>
    <submittedName>
        <fullName evidence="2">Smr/MutS family protein</fullName>
    </submittedName>
</protein>
<feature type="domain" description="Smr" evidence="1">
    <location>
        <begin position="9"/>
        <end position="84"/>
    </location>
</feature>
<dbReference type="Proteomes" id="UP000777784">
    <property type="component" value="Unassembled WGS sequence"/>
</dbReference>
<gene>
    <name evidence="2" type="ORF">KJ970_03970</name>
</gene>
<dbReference type="PANTHER" id="PTHR35562:SF2">
    <property type="entry name" value="DNA ENDONUCLEASE SMRA-RELATED"/>
    <property type="match status" value="1"/>
</dbReference>
<reference evidence="2" key="1">
    <citation type="submission" date="2021-05" db="EMBL/GenBank/DDBJ databases">
        <title>Energy efficiency and biological interactions define the core microbiome of deep oligotrophic groundwater.</title>
        <authorList>
            <person name="Mehrshad M."/>
            <person name="Lopez-Fernandez M."/>
            <person name="Bell E."/>
            <person name="Bernier-Latmani R."/>
            <person name="Bertilsson S."/>
            <person name="Dopson M."/>
        </authorList>
    </citation>
    <scope>NUCLEOTIDE SEQUENCE</scope>
    <source>
        <strain evidence="2">Modern_marine.mb.64</strain>
    </source>
</reference>
<dbReference type="Gene3D" id="3.30.1370.110">
    <property type="match status" value="1"/>
</dbReference>
<dbReference type="SMART" id="SM00463">
    <property type="entry name" value="SMR"/>
    <property type="match status" value="1"/>
</dbReference>
<accession>A0A948RSH4</accession>
<dbReference type="SUPFAM" id="SSF160443">
    <property type="entry name" value="SMR domain-like"/>
    <property type="match status" value="1"/>
</dbReference>
<organism evidence="2 3">
    <name type="scientific">Eiseniibacteriota bacterium</name>
    <dbReference type="NCBI Taxonomy" id="2212470"/>
    <lineage>
        <taxon>Bacteria</taxon>
        <taxon>Candidatus Eiseniibacteriota</taxon>
    </lineage>
</organism>
<comment type="caution">
    <text evidence="2">The sequence shown here is derived from an EMBL/GenBank/DDBJ whole genome shotgun (WGS) entry which is preliminary data.</text>
</comment>
<dbReference type="PROSITE" id="PS50828">
    <property type="entry name" value="SMR"/>
    <property type="match status" value="1"/>
</dbReference>
<dbReference type="PANTHER" id="PTHR35562">
    <property type="entry name" value="DNA ENDONUCLEASE SMRA-RELATED"/>
    <property type="match status" value="1"/>
</dbReference>
<dbReference type="InterPro" id="IPR002625">
    <property type="entry name" value="Smr_dom"/>
</dbReference>
<dbReference type="Pfam" id="PF01713">
    <property type="entry name" value="Smr"/>
    <property type="match status" value="1"/>
</dbReference>